<feature type="compositionally biased region" description="Basic residues" evidence="1">
    <location>
        <begin position="1"/>
        <end position="20"/>
    </location>
</feature>
<feature type="region of interest" description="Disordered" evidence="1">
    <location>
        <begin position="1"/>
        <end position="31"/>
    </location>
</feature>
<dbReference type="EMBL" id="JBHVBU010000058">
    <property type="protein sequence ID" value="MFE7965419.1"/>
    <property type="molecule type" value="Genomic_DNA"/>
</dbReference>
<dbReference type="InterPro" id="IPR036614">
    <property type="entry name" value="RusA-like_sf"/>
</dbReference>
<keyword evidence="3" id="KW-1185">Reference proteome</keyword>
<comment type="caution">
    <text evidence="2">The sequence shown here is derived from an EMBL/GenBank/DDBJ whole genome shotgun (WGS) entry which is preliminary data.</text>
</comment>
<dbReference type="Pfam" id="PF05866">
    <property type="entry name" value="RusA"/>
    <property type="match status" value="1"/>
</dbReference>
<evidence type="ECO:0000256" key="1">
    <source>
        <dbReference type="SAM" id="MobiDB-lite"/>
    </source>
</evidence>
<dbReference type="SUPFAM" id="SSF103084">
    <property type="entry name" value="Holliday junction resolvase RusA"/>
    <property type="match status" value="1"/>
</dbReference>
<reference evidence="2 3" key="1">
    <citation type="submission" date="2024-09" db="EMBL/GenBank/DDBJ databases">
        <title>The Natural Products Discovery Center: Release of the First 8490 Sequenced Strains for Exploring Actinobacteria Biosynthetic Diversity.</title>
        <authorList>
            <person name="Kalkreuter E."/>
            <person name="Kautsar S.A."/>
            <person name="Yang D."/>
            <person name="Bader C.D."/>
            <person name="Teijaro C.N."/>
            <person name="Fluegel L."/>
            <person name="Davis C.M."/>
            <person name="Simpson J.R."/>
            <person name="Lauterbach L."/>
            <person name="Steele A.D."/>
            <person name="Gui C."/>
            <person name="Meng S."/>
            <person name="Li G."/>
            <person name="Viehrig K."/>
            <person name="Ye F."/>
            <person name="Su P."/>
            <person name="Kiefer A.F."/>
            <person name="Nichols A."/>
            <person name="Cepeda A.J."/>
            <person name="Yan W."/>
            <person name="Fan B."/>
            <person name="Jiang Y."/>
            <person name="Adhikari A."/>
            <person name="Zheng C.-J."/>
            <person name="Schuster L."/>
            <person name="Cowan T.M."/>
            <person name="Smanski M.J."/>
            <person name="Chevrette M.G."/>
            <person name="De Carvalho L.P.S."/>
            <person name="Shen B."/>
        </authorList>
    </citation>
    <scope>NUCLEOTIDE SEQUENCE [LARGE SCALE GENOMIC DNA]</scope>
    <source>
        <strain evidence="2 3">NPDC057399</strain>
    </source>
</reference>
<evidence type="ECO:0000313" key="3">
    <source>
        <dbReference type="Proteomes" id="UP001600650"/>
    </source>
</evidence>
<proteinExistence type="predicted"/>
<organism evidence="2 3">
    <name type="scientific">Streptomyces cellulosae</name>
    <dbReference type="NCBI Taxonomy" id="1968"/>
    <lineage>
        <taxon>Bacteria</taxon>
        <taxon>Bacillati</taxon>
        <taxon>Actinomycetota</taxon>
        <taxon>Actinomycetes</taxon>
        <taxon>Kitasatosporales</taxon>
        <taxon>Streptomycetaceae</taxon>
        <taxon>Streptomyces</taxon>
    </lineage>
</organism>
<evidence type="ECO:0000313" key="2">
    <source>
        <dbReference type="EMBL" id="MFE7965419.1"/>
    </source>
</evidence>
<name>A0ABW6JKB6_STRCE</name>
<dbReference type="InterPro" id="IPR008822">
    <property type="entry name" value="Endonuclease_RusA-like"/>
</dbReference>
<dbReference type="Proteomes" id="UP001600650">
    <property type="component" value="Unassembled WGS sequence"/>
</dbReference>
<accession>A0ABW6JKB6</accession>
<protein>
    <submittedName>
        <fullName evidence="2">RusA family crossover junction endodeoxyribonuclease</fullName>
    </submittedName>
</protein>
<dbReference type="RefSeq" id="WP_381727290.1">
    <property type="nucleotide sequence ID" value="NZ_JBHVBU010000058.1"/>
</dbReference>
<gene>
    <name evidence="2" type="ORF">ACFU0X_20685</name>
</gene>
<sequence>MPAPATRRRAPAPRRGKPRFTVHVNPHTPPPRELYIVIPNHNPAPQGSKEYKGHRTDPTTGKRLPILVESSQRHGPWREAAARHTIRCRAAAGNPPPMDGIIQADVIFTMAPPKNVPADPAKRMAMYPNTRHYGDIDKLLRSTFDALQEGGAIVEDSRIVRTVVAQLFPWHPGAQDQPGAAVRLVRTDLPLKDPTA</sequence>
<dbReference type="Gene3D" id="3.30.1330.70">
    <property type="entry name" value="Holliday junction resolvase RusA"/>
    <property type="match status" value="1"/>
</dbReference>